<name>A0A6C0J427_9ZZZZ</name>
<evidence type="ECO:0000313" key="1">
    <source>
        <dbReference type="EMBL" id="QHT98393.1"/>
    </source>
</evidence>
<dbReference type="EMBL" id="MN740292">
    <property type="protein sequence ID" value="QHT98393.1"/>
    <property type="molecule type" value="Genomic_DNA"/>
</dbReference>
<accession>A0A6C0J427</accession>
<proteinExistence type="predicted"/>
<organism evidence="1">
    <name type="scientific">viral metagenome</name>
    <dbReference type="NCBI Taxonomy" id="1070528"/>
    <lineage>
        <taxon>unclassified sequences</taxon>
        <taxon>metagenomes</taxon>
        <taxon>organismal metagenomes</taxon>
    </lineage>
</organism>
<dbReference type="Pfam" id="PF19060">
    <property type="entry name" value="DVNP"/>
    <property type="match status" value="1"/>
</dbReference>
<dbReference type="AlphaFoldDB" id="A0A6C0J427"/>
<dbReference type="GO" id="GO:0003677">
    <property type="term" value="F:DNA binding"/>
    <property type="evidence" value="ECO:0007669"/>
    <property type="project" value="InterPro"/>
</dbReference>
<dbReference type="InterPro" id="IPR043928">
    <property type="entry name" value="DNVP"/>
</dbReference>
<reference evidence="1" key="1">
    <citation type="journal article" date="2020" name="Nature">
        <title>Giant virus diversity and host interactions through global metagenomics.</title>
        <authorList>
            <person name="Schulz F."/>
            <person name="Roux S."/>
            <person name="Paez-Espino D."/>
            <person name="Jungbluth S."/>
            <person name="Walsh D.A."/>
            <person name="Denef V.J."/>
            <person name="McMahon K.D."/>
            <person name="Konstantinidis K.T."/>
            <person name="Eloe-Fadrosh E.A."/>
            <person name="Kyrpides N.C."/>
            <person name="Woyke T."/>
        </authorList>
    </citation>
    <scope>NUCLEOTIDE SEQUENCE</scope>
    <source>
        <strain evidence="1">GVMAG-M-3300025652-16</strain>
    </source>
</reference>
<protein>
    <submittedName>
        <fullName evidence="1">Uncharacterized protein</fullName>
    </submittedName>
</protein>
<dbReference type="GO" id="GO:0051276">
    <property type="term" value="P:chromosome organization"/>
    <property type="evidence" value="ECO:0007669"/>
    <property type="project" value="InterPro"/>
</dbReference>
<sequence length="88" mass="9563">MTVGSRAEVFHGNANATSGGLTKKDLMMKDGRIISKAASKAAKKSLKQNPKFMAFIDLAKEKAEKKDSFCLVPKKGSKSYKKIIKASK</sequence>